<keyword evidence="6 7" id="KW-0472">Membrane</keyword>
<evidence type="ECO:0000256" key="1">
    <source>
        <dbReference type="ARBA" id="ARBA00004651"/>
    </source>
</evidence>
<dbReference type="InterPro" id="IPR005838">
    <property type="entry name" value="T3SS_IM_P"/>
</dbReference>
<evidence type="ECO:0000256" key="7">
    <source>
        <dbReference type="SAM" id="Phobius"/>
    </source>
</evidence>
<protein>
    <submittedName>
        <fullName evidence="8">Type III secretion system protein</fullName>
    </submittedName>
</protein>
<dbReference type="Proteomes" id="UP000273655">
    <property type="component" value="Chromosome 1"/>
</dbReference>
<evidence type="ECO:0000256" key="4">
    <source>
        <dbReference type="ARBA" id="ARBA00022692"/>
    </source>
</evidence>
<organism evidence="8 9">
    <name type="scientific">Salmonella enterica I</name>
    <dbReference type="NCBI Taxonomy" id="59201"/>
    <lineage>
        <taxon>Bacteria</taxon>
        <taxon>Pseudomonadati</taxon>
        <taxon>Pseudomonadota</taxon>
        <taxon>Gammaproteobacteria</taxon>
        <taxon>Enterobacterales</taxon>
        <taxon>Enterobacteriaceae</taxon>
        <taxon>Salmonella</taxon>
    </lineage>
</organism>
<evidence type="ECO:0000313" key="9">
    <source>
        <dbReference type="Proteomes" id="UP000273655"/>
    </source>
</evidence>
<evidence type="ECO:0000313" key="8">
    <source>
        <dbReference type="EMBL" id="VEA37495.1"/>
    </source>
</evidence>
<evidence type="ECO:0000256" key="3">
    <source>
        <dbReference type="ARBA" id="ARBA00022475"/>
    </source>
</evidence>
<reference evidence="8 9" key="1">
    <citation type="submission" date="2018-12" db="EMBL/GenBank/DDBJ databases">
        <authorList>
            <consortium name="Pathogen Informatics"/>
        </authorList>
    </citation>
    <scope>NUCLEOTIDE SEQUENCE [LARGE SCALE GENOMIC DNA]</scope>
    <source>
        <strain evidence="8 9">NCTC8271</strain>
    </source>
</reference>
<evidence type="ECO:0000256" key="6">
    <source>
        <dbReference type="ARBA" id="ARBA00023136"/>
    </source>
</evidence>
<comment type="similarity">
    <text evidence="2">Belongs to the FliP/MopC/SpaP family.</text>
</comment>
<dbReference type="GO" id="GO:0005886">
    <property type="term" value="C:plasma membrane"/>
    <property type="evidence" value="ECO:0007669"/>
    <property type="project" value="UniProtKB-SubCell"/>
</dbReference>
<accession>A0A447PI11</accession>
<gene>
    <name evidence="8" type="ORF">NCTC8271_02833</name>
</gene>
<keyword evidence="5 7" id="KW-1133">Transmembrane helix</keyword>
<name>A0A447PI11_SALET</name>
<dbReference type="GO" id="GO:0009306">
    <property type="term" value="P:protein secretion"/>
    <property type="evidence" value="ECO:0007669"/>
    <property type="project" value="InterPro"/>
</dbReference>
<dbReference type="Pfam" id="PF00813">
    <property type="entry name" value="FliP"/>
    <property type="match status" value="1"/>
</dbReference>
<evidence type="ECO:0000256" key="2">
    <source>
        <dbReference type="ARBA" id="ARBA00006257"/>
    </source>
</evidence>
<proteinExistence type="inferred from homology"/>
<dbReference type="AlphaFoldDB" id="A0A447PI11"/>
<sequence>MSLPDSPLQLIGILFLLSILPLIIVMGTSFLKLAVVFSILRNALGIQQVPPKYRTVWPRACTFLIHYGADAISCKRALASGFRSLALLSGRLSGTVKH</sequence>
<evidence type="ECO:0000256" key="5">
    <source>
        <dbReference type="ARBA" id="ARBA00022989"/>
    </source>
</evidence>
<feature type="transmembrane region" description="Helical" evidence="7">
    <location>
        <begin position="12"/>
        <end position="40"/>
    </location>
</feature>
<dbReference type="PANTHER" id="PTHR30587">
    <property type="entry name" value="FLAGELLAR BIOSYNTHETIC PROTEIN FLIP"/>
    <property type="match status" value="1"/>
</dbReference>
<dbReference type="EMBL" id="LR134148">
    <property type="protein sequence ID" value="VEA37495.1"/>
    <property type="molecule type" value="Genomic_DNA"/>
</dbReference>
<keyword evidence="4 7" id="KW-0812">Transmembrane</keyword>
<keyword evidence="3" id="KW-1003">Cell membrane</keyword>
<dbReference type="PANTHER" id="PTHR30587:SF3">
    <property type="entry name" value="VIRULENCE PROTEIN YSCR"/>
    <property type="match status" value="1"/>
</dbReference>
<dbReference type="PRINTS" id="PR01302">
    <property type="entry name" value="TYPE3IMPPROT"/>
</dbReference>
<comment type="subcellular location">
    <subcellularLocation>
        <location evidence="1">Cell membrane</location>
        <topology evidence="1">Multi-pass membrane protein</topology>
    </subcellularLocation>
</comment>